<dbReference type="RefSeq" id="WP_066428378.1">
    <property type="nucleotide sequence ID" value="NZ_CP014227.1"/>
</dbReference>
<name>A0AAX2GZL0_9FLAO</name>
<protein>
    <recommendedName>
        <fullName evidence="5">L-2-amino-thiazoline-4-carboxylic acid hydrolase</fullName>
    </recommendedName>
</protein>
<sequence length="228" mass="26530">METYNENTLSPLECFGWIEKGVFDYIQQNSLLRKADYDLFKEIYPSTFAKNFKKVQYLIKNDLDEGNIRFAVLVASVFECFLTLNIPEDESLELTDSCINQPMYPLIVEGTRAVLDTAENPFATIVSIAKQREEHYFGGSFDFERLIDTDFGYVLHIKKCLFHEVLTVLERNEVQYICCKMDLGWIDGIIPQKHGVQFARPTTFATGHTCQMWFSLREKSEQRVESRE</sequence>
<evidence type="ECO:0000313" key="1">
    <source>
        <dbReference type="EMBL" id="AMD84678.1"/>
    </source>
</evidence>
<dbReference type="Proteomes" id="UP000215539">
    <property type="component" value="Chromosome 1"/>
</dbReference>
<dbReference type="InterPro" id="IPR026002">
    <property type="entry name" value="ATC_hydrolase-like"/>
</dbReference>
<dbReference type="EMBL" id="LT906449">
    <property type="protein sequence ID" value="SNV08463.1"/>
    <property type="molecule type" value="Genomic_DNA"/>
</dbReference>
<accession>A0AAX2GZL0</accession>
<evidence type="ECO:0000313" key="2">
    <source>
        <dbReference type="EMBL" id="SNV08463.1"/>
    </source>
</evidence>
<evidence type="ECO:0000313" key="4">
    <source>
        <dbReference type="Proteomes" id="UP000215539"/>
    </source>
</evidence>
<evidence type="ECO:0000313" key="3">
    <source>
        <dbReference type="Proteomes" id="UP000065822"/>
    </source>
</evidence>
<dbReference type="KEGG" id="chg:AXF12_03535"/>
<keyword evidence="3" id="KW-1185">Reference proteome</keyword>
<evidence type="ECO:0008006" key="5">
    <source>
        <dbReference type="Google" id="ProtNLM"/>
    </source>
</evidence>
<organism evidence="2 4">
    <name type="scientific">Capnocytophaga haemolytica</name>
    <dbReference type="NCBI Taxonomy" id="45243"/>
    <lineage>
        <taxon>Bacteria</taxon>
        <taxon>Pseudomonadati</taxon>
        <taxon>Bacteroidota</taxon>
        <taxon>Flavobacteriia</taxon>
        <taxon>Flavobacteriales</taxon>
        <taxon>Flavobacteriaceae</taxon>
        <taxon>Capnocytophaga</taxon>
    </lineage>
</organism>
<dbReference type="AlphaFoldDB" id="A0AAX2GZL0"/>
<reference evidence="2 4" key="2">
    <citation type="submission" date="2017-06" db="EMBL/GenBank/DDBJ databases">
        <authorList>
            <consortium name="Pathogen Informatics"/>
        </authorList>
    </citation>
    <scope>NUCLEOTIDE SEQUENCE [LARGE SCALE GENOMIC DNA]</scope>
    <source>
        <strain evidence="2 4">NCTC12947</strain>
    </source>
</reference>
<dbReference type="EMBL" id="CP014227">
    <property type="protein sequence ID" value="AMD84678.1"/>
    <property type="molecule type" value="Genomic_DNA"/>
</dbReference>
<dbReference type="Pfam" id="PF14196">
    <property type="entry name" value="ATC_hydrolase"/>
    <property type="match status" value="1"/>
</dbReference>
<proteinExistence type="predicted"/>
<gene>
    <name evidence="1" type="ORF">AXF12_03535</name>
    <name evidence="2" type="ORF">SAMEA44541418_01031</name>
</gene>
<dbReference type="Proteomes" id="UP000065822">
    <property type="component" value="Chromosome"/>
</dbReference>
<reference evidence="1 3" key="1">
    <citation type="submission" date="2016-02" db="EMBL/GenBank/DDBJ databases">
        <authorList>
            <person name="Holder M.E."/>
            <person name="Ajami N.J."/>
            <person name="Petrosino J.F."/>
        </authorList>
    </citation>
    <scope>NUCLEOTIDE SEQUENCE [LARGE SCALE GENOMIC DNA]</scope>
    <source>
        <strain evidence="1 3">CCUG 32990</strain>
    </source>
</reference>